<reference evidence="9" key="1">
    <citation type="journal article" date="2021" name="PeerJ">
        <title>Extensive microbial diversity within the chicken gut microbiome revealed by metagenomics and culture.</title>
        <authorList>
            <person name="Gilroy R."/>
            <person name="Ravi A."/>
            <person name="Getino M."/>
            <person name="Pursley I."/>
            <person name="Horton D.L."/>
            <person name="Alikhan N.F."/>
            <person name="Baker D."/>
            <person name="Gharbi K."/>
            <person name="Hall N."/>
            <person name="Watson M."/>
            <person name="Adriaenssens E.M."/>
            <person name="Foster-Nyarko E."/>
            <person name="Jarju S."/>
            <person name="Secka A."/>
            <person name="Antonio M."/>
            <person name="Oren A."/>
            <person name="Chaudhuri R.R."/>
            <person name="La Ragione R."/>
            <person name="Hildebrand F."/>
            <person name="Pallen M.J."/>
        </authorList>
    </citation>
    <scope>NUCLEOTIDE SEQUENCE</scope>
    <source>
        <strain evidence="9">CHK180-15479</strain>
    </source>
</reference>
<name>A0A9D2MWH9_9FIRM</name>
<comment type="caution">
    <text evidence="9">The sequence shown here is derived from an EMBL/GenBank/DDBJ whole genome shotgun (WGS) entry which is preliminary data.</text>
</comment>
<dbReference type="Proteomes" id="UP000823910">
    <property type="component" value="Unassembled WGS sequence"/>
</dbReference>
<dbReference type="Gene3D" id="1.10.3720.10">
    <property type="entry name" value="MetI-like"/>
    <property type="match status" value="1"/>
</dbReference>
<sequence length="313" mass="34724">MEELTYIVKRILQMIPVLLIITFIIFFGMRLIPGDPALLLVGNRASDEVIAATRARLGLDEPLFTQYLLFLKQCLTFDFGESMTLRAPVTELFAQKAVITVSLTLMTIGFAILISFPLGYAAGVKHDSKIGSFIDSLSLTFVSVPEFLVGLVIMLIFALRLKWFPVGGWGDTLGERLHALILPAFTGALGTAALVLRNIRGNVIQVLDKDYVDFAYSKGLSPWKIRTRYIFKNVLISTVTLLAMRMTYMLAGSIVIESVFALPGIGQMMLNAILARDYSIVQATVYLFSIIVLLMNLLTDIAYSLLDPRVKLN</sequence>
<evidence type="ECO:0000256" key="5">
    <source>
        <dbReference type="ARBA" id="ARBA00022989"/>
    </source>
</evidence>
<dbReference type="Pfam" id="PF00528">
    <property type="entry name" value="BPD_transp_1"/>
    <property type="match status" value="1"/>
</dbReference>
<feature type="transmembrane region" description="Helical" evidence="7">
    <location>
        <begin position="177"/>
        <end position="196"/>
    </location>
</feature>
<dbReference type="InterPro" id="IPR035906">
    <property type="entry name" value="MetI-like_sf"/>
</dbReference>
<dbReference type="InterPro" id="IPR000515">
    <property type="entry name" value="MetI-like"/>
</dbReference>
<feature type="transmembrane region" description="Helical" evidence="7">
    <location>
        <begin position="133"/>
        <end position="157"/>
    </location>
</feature>
<evidence type="ECO:0000256" key="3">
    <source>
        <dbReference type="ARBA" id="ARBA00022475"/>
    </source>
</evidence>
<keyword evidence="6 7" id="KW-0472">Membrane</keyword>
<evidence type="ECO:0000256" key="1">
    <source>
        <dbReference type="ARBA" id="ARBA00004651"/>
    </source>
</evidence>
<dbReference type="GO" id="GO:0055085">
    <property type="term" value="P:transmembrane transport"/>
    <property type="evidence" value="ECO:0007669"/>
    <property type="project" value="InterPro"/>
</dbReference>
<protein>
    <submittedName>
        <fullName evidence="9">ABC transporter permease</fullName>
    </submittedName>
</protein>
<dbReference type="GO" id="GO:0005886">
    <property type="term" value="C:plasma membrane"/>
    <property type="evidence" value="ECO:0007669"/>
    <property type="project" value="UniProtKB-SubCell"/>
</dbReference>
<evidence type="ECO:0000256" key="7">
    <source>
        <dbReference type="RuleBase" id="RU363032"/>
    </source>
</evidence>
<accession>A0A9D2MWH9</accession>
<dbReference type="CDD" id="cd06261">
    <property type="entry name" value="TM_PBP2"/>
    <property type="match status" value="1"/>
</dbReference>
<feature type="transmembrane region" description="Helical" evidence="7">
    <location>
        <begin position="229"/>
        <end position="248"/>
    </location>
</feature>
<gene>
    <name evidence="9" type="ORF">H9704_00035</name>
</gene>
<keyword evidence="3" id="KW-1003">Cell membrane</keyword>
<proteinExistence type="inferred from homology"/>
<keyword evidence="5 7" id="KW-1133">Transmembrane helix</keyword>
<organism evidence="9 10">
    <name type="scientific">Candidatus Enterocloster excrementipullorum</name>
    <dbReference type="NCBI Taxonomy" id="2838559"/>
    <lineage>
        <taxon>Bacteria</taxon>
        <taxon>Bacillati</taxon>
        <taxon>Bacillota</taxon>
        <taxon>Clostridia</taxon>
        <taxon>Lachnospirales</taxon>
        <taxon>Lachnospiraceae</taxon>
        <taxon>Enterocloster</taxon>
    </lineage>
</organism>
<dbReference type="PROSITE" id="PS50928">
    <property type="entry name" value="ABC_TM1"/>
    <property type="match status" value="1"/>
</dbReference>
<evidence type="ECO:0000256" key="4">
    <source>
        <dbReference type="ARBA" id="ARBA00022692"/>
    </source>
</evidence>
<evidence type="ECO:0000256" key="6">
    <source>
        <dbReference type="ARBA" id="ARBA00023136"/>
    </source>
</evidence>
<reference evidence="9" key="2">
    <citation type="submission" date="2021-04" db="EMBL/GenBank/DDBJ databases">
        <authorList>
            <person name="Gilroy R."/>
        </authorList>
    </citation>
    <scope>NUCLEOTIDE SEQUENCE</scope>
    <source>
        <strain evidence="9">CHK180-15479</strain>
    </source>
</reference>
<keyword evidence="2 7" id="KW-0813">Transport</keyword>
<dbReference type="AlphaFoldDB" id="A0A9D2MWH9"/>
<feature type="transmembrane region" description="Helical" evidence="7">
    <location>
        <begin position="97"/>
        <end position="121"/>
    </location>
</feature>
<feature type="domain" description="ABC transmembrane type-1" evidence="8">
    <location>
        <begin position="97"/>
        <end position="299"/>
    </location>
</feature>
<dbReference type="PANTHER" id="PTHR43163:SF6">
    <property type="entry name" value="DIPEPTIDE TRANSPORT SYSTEM PERMEASE PROTEIN DPPB-RELATED"/>
    <property type="match status" value="1"/>
</dbReference>
<feature type="transmembrane region" description="Helical" evidence="7">
    <location>
        <begin position="12"/>
        <end position="32"/>
    </location>
</feature>
<dbReference type="SUPFAM" id="SSF161098">
    <property type="entry name" value="MetI-like"/>
    <property type="match status" value="1"/>
</dbReference>
<evidence type="ECO:0000313" key="9">
    <source>
        <dbReference type="EMBL" id="HJC04548.1"/>
    </source>
</evidence>
<comment type="similarity">
    <text evidence="7">Belongs to the binding-protein-dependent transport system permease family.</text>
</comment>
<evidence type="ECO:0000259" key="8">
    <source>
        <dbReference type="PROSITE" id="PS50928"/>
    </source>
</evidence>
<dbReference type="EMBL" id="DWWT01000001">
    <property type="protein sequence ID" value="HJC04548.1"/>
    <property type="molecule type" value="Genomic_DNA"/>
</dbReference>
<feature type="transmembrane region" description="Helical" evidence="7">
    <location>
        <begin position="286"/>
        <end position="306"/>
    </location>
</feature>
<evidence type="ECO:0000313" key="10">
    <source>
        <dbReference type="Proteomes" id="UP000823910"/>
    </source>
</evidence>
<comment type="subcellular location">
    <subcellularLocation>
        <location evidence="1 7">Cell membrane</location>
        <topology evidence="1 7">Multi-pass membrane protein</topology>
    </subcellularLocation>
</comment>
<evidence type="ECO:0000256" key="2">
    <source>
        <dbReference type="ARBA" id="ARBA00022448"/>
    </source>
</evidence>
<dbReference type="Pfam" id="PF19300">
    <property type="entry name" value="BPD_transp_1_N"/>
    <property type="match status" value="1"/>
</dbReference>
<dbReference type="InterPro" id="IPR045621">
    <property type="entry name" value="BPD_transp_1_N"/>
</dbReference>
<keyword evidence="4 7" id="KW-0812">Transmembrane</keyword>
<dbReference type="PANTHER" id="PTHR43163">
    <property type="entry name" value="DIPEPTIDE TRANSPORT SYSTEM PERMEASE PROTEIN DPPB-RELATED"/>
    <property type="match status" value="1"/>
</dbReference>